<keyword evidence="5 7" id="KW-0103">Bromodomain</keyword>
<feature type="region of interest" description="Disordered" evidence="10">
    <location>
        <begin position="1171"/>
        <end position="1271"/>
    </location>
</feature>
<dbReference type="InterPro" id="IPR011011">
    <property type="entry name" value="Znf_FYVE_PHD"/>
</dbReference>
<evidence type="ECO:0000259" key="11">
    <source>
        <dbReference type="PROSITE" id="PS50014"/>
    </source>
</evidence>
<dbReference type="InterPro" id="IPR013083">
    <property type="entry name" value="Znf_RING/FYVE/PHD"/>
</dbReference>
<gene>
    <name evidence="14" type="primary">NU301</name>
    <name evidence="14" type="ORF">TR113708</name>
</gene>
<feature type="region of interest" description="Disordered" evidence="10">
    <location>
        <begin position="234"/>
        <end position="253"/>
    </location>
</feature>
<dbReference type="Pfam" id="PF00628">
    <property type="entry name" value="PHD"/>
    <property type="match status" value="3"/>
</dbReference>
<feature type="compositionally biased region" description="Basic residues" evidence="10">
    <location>
        <begin position="1422"/>
        <end position="1433"/>
    </location>
</feature>
<feature type="region of interest" description="Disordered" evidence="10">
    <location>
        <begin position="892"/>
        <end position="913"/>
    </location>
</feature>
<feature type="region of interest" description="Disordered" evidence="10">
    <location>
        <begin position="2657"/>
        <end position="2803"/>
    </location>
</feature>
<evidence type="ECO:0000259" key="13">
    <source>
        <dbReference type="PROSITE" id="PS50827"/>
    </source>
</evidence>
<dbReference type="PANTHER" id="PTHR45975:SF2">
    <property type="entry name" value="NUCLEOSOME-REMODELING FACTOR SUBUNIT BPTF"/>
    <property type="match status" value="1"/>
</dbReference>
<comment type="subcellular location">
    <subcellularLocation>
        <location evidence="1">Nucleus</location>
    </subcellularLocation>
</comment>
<dbReference type="Pfam" id="PF00439">
    <property type="entry name" value="Bromodomain"/>
    <property type="match status" value="1"/>
</dbReference>
<evidence type="ECO:0000259" key="12">
    <source>
        <dbReference type="PROSITE" id="PS50016"/>
    </source>
</evidence>
<dbReference type="SUPFAM" id="SSF47370">
    <property type="entry name" value="Bromodomain"/>
    <property type="match status" value="1"/>
</dbReference>
<evidence type="ECO:0000256" key="2">
    <source>
        <dbReference type="ARBA" id="ARBA00022723"/>
    </source>
</evidence>
<feature type="compositionally biased region" description="Basic and acidic residues" evidence="10">
    <location>
        <begin position="135"/>
        <end position="155"/>
    </location>
</feature>
<feature type="region of interest" description="Disordered" evidence="10">
    <location>
        <begin position="2816"/>
        <end position="2905"/>
    </location>
</feature>
<feature type="compositionally biased region" description="Gly residues" evidence="10">
    <location>
        <begin position="2211"/>
        <end position="2222"/>
    </location>
</feature>
<dbReference type="InterPro" id="IPR001487">
    <property type="entry name" value="Bromodomain"/>
</dbReference>
<feature type="compositionally biased region" description="Basic and acidic residues" evidence="10">
    <location>
        <begin position="1259"/>
        <end position="1271"/>
    </location>
</feature>
<feature type="coiled-coil region" evidence="9">
    <location>
        <begin position="1322"/>
        <end position="1384"/>
    </location>
</feature>
<dbReference type="PROSITE" id="PS01359">
    <property type="entry name" value="ZF_PHD_1"/>
    <property type="match status" value="1"/>
</dbReference>
<feature type="domain" description="PHD-type" evidence="12">
    <location>
        <begin position="487"/>
        <end position="534"/>
    </location>
</feature>
<feature type="region of interest" description="Disordered" evidence="10">
    <location>
        <begin position="1404"/>
        <end position="1535"/>
    </location>
</feature>
<dbReference type="SUPFAM" id="SSF57903">
    <property type="entry name" value="FYVE/PHD zinc finger"/>
    <property type="match status" value="3"/>
</dbReference>
<dbReference type="CDD" id="cd15560">
    <property type="entry name" value="PHD2_3_BPTF"/>
    <property type="match status" value="1"/>
</dbReference>
<keyword evidence="3 8" id="KW-0863">Zinc-finger</keyword>
<feature type="compositionally biased region" description="Polar residues" evidence="10">
    <location>
        <begin position="1232"/>
        <end position="1244"/>
    </location>
</feature>
<evidence type="ECO:0000256" key="5">
    <source>
        <dbReference type="ARBA" id="ARBA00023117"/>
    </source>
</evidence>
<feature type="compositionally biased region" description="Basic residues" evidence="10">
    <location>
        <begin position="84"/>
        <end position="101"/>
    </location>
</feature>
<feature type="coiled-coil region" evidence="9">
    <location>
        <begin position="1920"/>
        <end position="1954"/>
    </location>
</feature>
<dbReference type="Pfam" id="PF02791">
    <property type="entry name" value="DDT"/>
    <property type="match status" value="1"/>
</dbReference>
<dbReference type="PROSITE" id="PS50827">
    <property type="entry name" value="DDT"/>
    <property type="match status" value="1"/>
</dbReference>
<feature type="compositionally biased region" description="Acidic residues" evidence="10">
    <location>
        <begin position="111"/>
        <end position="130"/>
    </location>
</feature>
<feature type="compositionally biased region" description="Acidic residues" evidence="10">
    <location>
        <begin position="894"/>
        <end position="906"/>
    </location>
</feature>
<feature type="compositionally biased region" description="Basic and acidic residues" evidence="10">
    <location>
        <begin position="1183"/>
        <end position="1200"/>
    </location>
</feature>
<keyword evidence="6" id="KW-0539">Nucleus</keyword>
<feature type="compositionally biased region" description="Polar residues" evidence="10">
    <location>
        <begin position="2686"/>
        <end position="2705"/>
    </location>
</feature>
<feature type="compositionally biased region" description="Acidic residues" evidence="10">
    <location>
        <begin position="1246"/>
        <end position="1258"/>
    </location>
</feature>
<feature type="region of interest" description="Disordered" evidence="10">
    <location>
        <begin position="1"/>
        <end position="54"/>
    </location>
</feature>
<accession>A0A0X3PUC6</accession>
<feature type="region of interest" description="Disordered" evidence="10">
    <location>
        <begin position="2207"/>
        <end position="2337"/>
    </location>
</feature>
<feature type="compositionally biased region" description="Polar residues" evidence="10">
    <location>
        <begin position="1409"/>
        <end position="1418"/>
    </location>
</feature>
<evidence type="ECO:0000256" key="10">
    <source>
        <dbReference type="SAM" id="MobiDB-lite"/>
    </source>
</evidence>
<dbReference type="InterPro" id="IPR038028">
    <property type="entry name" value="BPTF"/>
</dbReference>
<evidence type="ECO:0000256" key="6">
    <source>
        <dbReference type="ARBA" id="ARBA00023242"/>
    </source>
</evidence>
<dbReference type="Gene3D" id="1.20.920.10">
    <property type="entry name" value="Bromodomain-like"/>
    <property type="match status" value="1"/>
</dbReference>
<feature type="compositionally biased region" description="Pro residues" evidence="10">
    <location>
        <begin position="2410"/>
        <end position="2425"/>
    </location>
</feature>
<dbReference type="SMART" id="SM00297">
    <property type="entry name" value="BROMO"/>
    <property type="match status" value="1"/>
</dbReference>
<protein>
    <submittedName>
        <fullName evidence="14">Nucleosome-remodeling factor subunit NURF301</fullName>
    </submittedName>
</protein>
<evidence type="ECO:0000256" key="3">
    <source>
        <dbReference type="ARBA" id="ARBA00022771"/>
    </source>
</evidence>
<feature type="compositionally biased region" description="Basic residues" evidence="10">
    <location>
        <begin position="2828"/>
        <end position="2840"/>
    </location>
</feature>
<dbReference type="InterPro" id="IPR018501">
    <property type="entry name" value="DDT_dom"/>
</dbReference>
<feature type="region of interest" description="Disordered" evidence="10">
    <location>
        <begin position="67"/>
        <end position="219"/>
    </location>
</feature>
<dbReference type="InterPro" id="IPR036427">
    <property type="entry name" value="Bromodomain-like_sf"/>
</dbReference>
<organism evidence="14">
    <name type="scientific">Schistocephalus solidus</name>
    <name type="common">Tapeworm</name>
    <dbReference type="NCBI Taxonomy" id="70667"/>
    <lineage>
        <taxon>Eukaryota</taxon>
        <taxon>Metazoa</taxon>
        <taxon>Spiralia</taxon>
        <taxon>Lophotrochozoa</taxon>
        <taxon>Platyhelminthes</taxon>
        <taxon>Cestoda</taxon>
        <taxon>Eucestoda</taxon>
        <taxon>Diphyllobothriidea</taxon>
        <taxon>Diphyllobothriidae</taxon>
        <taxon>Schistocephalus</taxon>
    </lineage>
</organism>
<dbReference type="Gene3D" id="3.30.40.10">
    <property type="entry name" value="Zinc/RING finger domain, C3HC4 (zinc finger)"/>
    <property type="match status" value="3"/>
</dbReference>
<feature type="domain" description="PHD-type" evidence="12">
    <location>
        <begin position="2910"/>
        <end position="2962"/>
    </location>
</feature>
<dbReference type="InterPro" id="IPR019787">
    <property type="entry name" value="Znf_PHD-finger"/>
</dbReference>
<keyword evidence="2" id="KW-0479">Metal-binding</keyword>
<name>A0A0X3PUC6_SCHSO</name>
<feature type="region of interest" description="Disordered" evidence="10">
    <location>
        <begin position="1547"/>
        <end position="1567"/>
    </location>
</feature>
<dbReference type="InterPro" id="IPR019786">
    <property type="entry name" value="Zinc_finger_PHD-type_CS"/>
</dbReference>
<feature type="compositionally biased region" description="Acidic residues" evidence="10">
    <location>
        <begin position="2322"/>
        <end position="2334"/>
    </location>
</feature>
<dbReference type="GO" id="GO:0000978">
    <property type="term" value="F:RNA polymerase II cis-regulatory region sequence-specific DNA binding"/>
    <property type="evidence" value="ECO:0007669"/>
    <property type="project" value="TreeGrafter"/>
</dbReference>
<feature type="domain" description="DDT" evidence="13">
    <location>
        <begin position="292"/>
        <end position="352"/>
    </location>
</feature>
<keyword evidence="9" id="KW-0175">Coiled coil</keyword>
<evidence type="ECO:0000256" key="7">
    <source>
        <dbReference type="PROSITE-ProRule" id="PRU00035"/>
    </source>
</evidence>
<reference evidence="14" key="1">
    <citation type="submission" date="2016-01" db="EMBL/GenBank/DDBJ databases">
        <title>Reference transcriptome for the parasite Schistocephalus solidus: insights into the molecular evolution of parasitism.</title>
        <authorList>
            <person name="Hebert F.O."/>
            <person name="Grambauer S."/>
            <person name="Barber I."/>
            <person name="Landry C.R."/>
            <person name="Aubin-Horth N."/>
        </authorList>
    </citation>
    <scope>NUCLEOTIDE SEQUENCE</scope>
</reference>
<evidence type="ECO:0000256" key="8">
    <source>
        <dbReference type="PROSITE-ProRule" id="PRU00146"/>
    </source>
</evidence>
<feature type="domain" description="Bromo" evidence="11">
    <location>
        <begin position="3087"/>
        <end position="3157"/>
    </location>
</feature>
<feature type="compositionally biased region" description="Basic and acidic residues" evidence="10">
    <location>
        <begin position="1441"/>
        <end position="1453"/>
    </location>
</feature>
<dbReference type="GO" id="GO:0006357">
    <property type="term" value="P:regulation of transcription by RNA polymerase II"/>
    <property type="evidence" value="ECO:0007669"/>
    <property type="project" value="InterPro"/>
</dbReference>
<feature type="compositionally biased region" description="Low complexity" evidence="10">
    <location>
        <begin position="2780"/>
        <end position="2790"/>
    </location>
</feature>
<proteinExistence type="predicted"/>
<dbReference type="CDD" id="cd15532">
    <property type="entry name" value="PHD2_CHD_II"/>
    <property type="match status" value="1"/>
</dbReference>
<dbReference type="GO" id="GO:0008270">
    <property type="term" value="F:zinc ion binding"/>
    <property type="evidence" value="ECO:0007669"/>
    <property type="project" value="UniProtKB-KW"/>
</dbReference>
<feature type="compositionally biased region" description="Basic residues" evidence="10">
    <location>
        <begin position="2713"/>
        <end position="2722"/>
    </location>
</feature>
<feature type="compositionally biased region" description="Low complexity" evidence="10">
    <location>
        <begin position="2237"/>
        <end position="2256"/>
    </location>
</feature>
<keyword evidence="4" id="KW-0862">Zinc</keyword>
<dbReference type="SMART" id="SM00571">
    <property type="entry name" value="DDT"/>
    <property type="match status" value="1"/>
</dbReference>
<feature type="region of interest" description="Disordered" evidence="10">
    <location>
        <begin position="2559"/>
        <end position="2587"/>
    </location>
</feature>
<feature type="region of interest" description="Disordered" evidence="10">
    <location>
        <begin position="3029"/>
        <end position="3061"/>
    </location>
</feature>
<dbReference type="PROSITE" id="PS50016">
    <property type="entry name" value="ZF_PHD_2"/>
    <property type="match status" value="3"/>
</dbReference>
<sequence>MSKSPGQEPAPGVTSENPEVGGTKARPKITFINPSEFFDIDRNPSENPPTAPNVDLYSRLLGRQVKAAQVQESVLSTENVDTKPRKRRQREKNNKQKHKKRSVDPKFPWLESDDEVDCALPLDDESDDDAFLQRLVEEKEREEAEEERRKQEAARLRQLKAAQRRARFTGRIGRPRGSSMISRVYIPPIDEHPSSRPSETSDDERVSSVNTGEDDPLDLDDAERLSAQRLELNEIPTHSAENEDSEMGSSVALQSSDEHSDLFAATMDPVTLRHCAPCLTLPPSSTDLLCPTEYLLDVLSIYECLRRYSRLLRLSPFRLEDFLSALAANENSALLAEVHIALLKALVQEDEANGTQLCAPDCKDVLSLTFAFLLDRYTWPHILAAYLLSIKKGEPAALASVERLASLSASAATAAGGNPYGGPSCGGGADVVLTAALFEEDLIPLDQAYPFVDIRQRVGILRGLVGLFLATGPVRGDMLNEGFTAHDDFCRVCRQSGEVLCCDTCPAVFHLICLTPPLEAVPSSSWNCPICQAELAAYGEPAIPKSGGHHRTVPIGTDRAGRVYWHVANRIVVEPVDFRQKEPCLPGLLEGVWEDWETAEATAEPVDSEDRCTPHVAYANEPKAYYYSGPADINALRQCLSAQWEPLLCLRLDQLIPTVTGKTTDQLATEFAKSELKSEESTVATLPHLPRGRSILGPSQAVAKPELLAARTPPVAWPPPPVLPPPVDREALEAWLLSASFSELPPMERTFIFEVANGILIHNQDGIFSEFSHSPEDYKNRFKETAPSLVFPPHLVDPSTYESISAAYPHWRGYTNLHSTGLLVPNKAAADSDAQECRVNIILNRLQQHDERERRRLLSNKFSLSDASLGAWAWLEPANVAAMLDRLMDHADNESEEEEVEQEMAETEAGKNKKTKAVTIESLEARARTKQCAAIAVGPKRYLHVLRLTLCYLEAQLPAASLSPAWRLWRQDWHRAVLAADSVAQLADLMSRLETAVRSVAFQRTWSGSLGPLCLERFTAVQREEDKRVRLLERSTGPTGGGNNNHIVRTKTPRPIRHTVWKTRGEEYRRLGGDGWIWLSVTRRRAAMKVRLPLTAAGHASRGPLHGIGWGVCPEYIQNETPIPAEEDISATAVGFHPITGVPLSKNWTRVRYLIPTEALKRLNTEREVAKKGDLTTPTDGVEPDKFEKCVEGEPPKPEPMEVQAEVPQEATVRSPAASGEPPLPPKVEIPSTETDLTSSSTMQVVDEESKMEEDDQQVDEKKQKLKKEIEKPEDADPLVFDVSQGLRERIHFPPVASTRACTDGRKRLCLDDLLTLRRQVAVEAEKVSAEAETGLRELRAQRDKLKAQLAELQARVQTLADQVQNARTEHARAVKAKQTAQAQLSGQSGVYASSMSTTHFDLPFGMSASDSRYQTMSRGRSGGRRQRGRRPGRPPGRLPKMRDPESESKSSTDTDGGTGTHGDDGSSSPAAGGGGGGASTTENSQGLRRSARAQKAPRLDPDFVVDFDDEEADEDDEVDEAEDENAGGSNYEAREADIRFSSLPLLHLDSGGHQQGERAPQSGVQRVILPRLSQLDGADDSSAEEEEEAAAATSAIKQGALQKPAQPCSVILTKVPVTNLTSGARPMPSSGLIVSAPLTPGVTKTGQPLIKLQNIGKPLTPITLAQSNLNGISASQAPAVTSTASVDGAPGSQQPVRLVRVLRAPAGSPSGAQLIQTVDAKQPSVVVSRPSNVLLPPSTDSTVRNSIVQLSSSGGVYVTQSSTAPRSYRFLTPSDSPIAVTTAAATTATTSSLNIVRVAMSTQEVNKAGQYIRPATQKITFSAAPTFTAASSASFRAQTIPRMQPVPATPPGLVAIAPARPSTPSTGVQLIRPLVNCAPHPIIAAGGTTPTRRIVRVAQQPATIDPSLEQAVATTAVNLYNLDIQLVGLRSQVKELERQLTDINNQIAEKELLTHGAASANPAEPFSLTVAMSRLLGSRGRLNLLRPEYKTLLSSTVQKARKDAACGRFLLLPKQLPHVNPYAWPPAPLSLLGLSDYTRQSDEAKEGKDQSRESLFRLHRSNLRSVILAAGRREIPGYDVEKKRLVQIAWAYPSSRPSLAEVWRFHLRQLILPHAAAAAPGPPGLALSQLALSLRLLWHCLRWDDLILDAEAADDSQLDAFDRYCFREGGGTNPSDPTYTLRRVTAIQPVDKFWLRANFLVKISVHRPSNGGGGGGGGNSRRGGRRKRTAGDGGFRRVASSSSRLSALAAVSDAVTPRSSRRGGRSKKDPDYDPAVDEGWRVGIPGLTRSARRQAARNRRNYRYLSDDEGDDDGGGGGGTDAEDDADALDSDSADGHHCAMEREEWVSEEGLKLWEIRNFLDLLIPVNADYPPPIPSQTLSLLSSLAAPILSGEAETEGEGSWVQPARLPSPEPPRPTTPPVPAPPPLPIPALPLETATLPKPRFVSLPPIGTAAPVSAAATVVTLGLQPPASQTTLLASQLAQPNLVVPAPIAPASSSTTPAPTAMPPVMSAVTKTTSQPMFRPLIVTSSNVRPVVPLSSLASNPVGRPLINFANEELSQRTAATTPRGRRRGPPLSPTTEAARARARSLAASHAARASALMRRLRNERVTLEARVNSLADSLEHRRRLTAKLLALQVEDEILKIKAQKEAAVEAAAAATRRPPGRPPAKPTVDDTFESDGRPASSTAARIPSTGTPTLTSPAPGSLRAILPRKRGRPSLRSRGLTRATPQQLRRRHSSEEEDDEDGEVEEEEEGEEEEDQKVRESRTSRGRRRTDNDSSTPSTTPCCESDEDIIMPQLPPPATMLDLEEALRKESMKGSITPRSARGRRPGRPRGSHLNRDLKQPPLTLSSGIERGAGGRGRRGAFSLRGTSSVSTRGRIPIRPPSYLLDKENDSPDSDEADADDGKLYCVCKTPYDSKQEYIGCDLCQDWFHFTCVGLKPGSAADLGDSWHCPDCKRDENTASQEVYCLCRTPYDTARVYIACDKCDEWYHAECVGMKPEAAANHEGAYICPSCISKQQPQDQTHKAESVLSAKRSPSSAGSHLADDDGGGGGGGGRTLRTIYETKLDDRLSEAISQLLADLKSHKLSWPFMKRPPSSVLESKRLQLKEPIDLPRLIADFKAGVYHSLGDFSFAGNQLFSNARLLHPKDSNEFYCTDVLEAFFLHRMKEIRGLVNQ</sequence>
<dbReference type="EMBL" id="GEEE01008047">
    <property type="protein sequence ID" value="JAP55178.1"/>
    <property type="molecule type" value="Transcribed_RNA"/>
</dbReference>
<feature type="compositionally biased region" description="Polar residues" evidence="10">
    <location>
        <begin position="70"/>
        <end position="79"/>
    </location>
</feature>
<dbReference type="PANTHER" id="PTHR45975">
    <property type="entry name" value="NUCLEOSOME-REMODELING FACTOR SUBUNIT BPTF"/>
    <property type="match status" value="1"/>
</dbReference>
<feature type="domain" description="PHD-type" evidence="12">
    <location>
        <begin position="2969"/>
        <end position="3021"/>
    </location>
</feature>
<evidence type="ECO:0000313" key="14">
    <source>
        <dbReference type="EMBL" id="JAP55178.1"/>
    </source>
</evidence>
<dbReference type="InterPro" id="IPR001965">
    <property type="entry name" value="Znf_PHD"/>
</dbReference>
<evidence type="ECO:0000256" key="4">
    <source>
        <dbReference type="ARBA" id="ARBA00022833"/>
    </source>
</evidence>
<feature type="coiled-coil region" evidence="9">
    <location>
        <begin position="2597"/>
        <end position="2624"/>
    </location>
</feature>
<evidence type="ECO:0000256" key="9">
    <source>
        <dbReference type="SAM" id="Coils"/>
    </source>
</evidence>
<evidence type="ECO:0000256" key="1">
    <source>
        <dbReference type="ARBA" id="ARBA00004123"/>
    </source>
</evidence>
<feature type="compositionally biased region" description="Acidic residues" evidence="10">
    <location>
        <begin position="1504"/>
        <end position="1526"/>
    </location>
</feature>
<feature type="compositionally biased region" description="Basic residues" evidence="10">
    <location>
        <begin position="2291"/>
        <end position="2303"/>
    </location>
</feature>
<feature type="compositionally biased region" description="Acidic residues" evidence="10">
    <location>
        <begin position="2742"/>
        <end position="2762"/>
    </location>
</feature>
<dbReference type="PROSITE" id="PS50014">
    <property type="entry name" value="BROMODOMAIN_2"/>
    <property type="match status" value="1"/>
</dbReference>
<feature type="region of interest" description="Disordered" evidence="10">
    <location>
        <begin position="2394"/>
        <end position="2425"/>
    </location>
</feature>
<dbReference type="GO" id="GO:0016589">
    <property type="term" value="C:NURF complex"/>
    <property type="evidence" value="ECO:0007669"/>
    <property type="project" value="InterPro"/>
</dbReference>
<dbReference type="SMART" id="SM00249">
    <property type="entry name" value="PHD"/>
    <property type="match status" value="3"/>
</dbReference>